<evidence type="ECO:0000259" key="4">
    <source>
        <dbReference type="Pfam" id="PF01055"/>
    </source>
</evidence>
<dbReference type="Gene3D" id="2.60.40.1760">
    <property type="entry name" value="glycosyl hydrolase (family 31)"/>
    <property type="match status" value="1"/>
</dbReference>
<feature type="domain" description="Glycoside hydrolase family 31 TIM barrel" evidence="4">
    <location>
        <begin position="386"/>
        <end position="747"/>
    </location>
</feature>
<feature type="transmembrane region" description="Helical" evidence="3">
    <location>
        <begin position="51"/>
        <end position="72"/>
    </location>
</feature>
<dbReference type="InterPro" id="IPR000322">
    <property type="entry name" value="Glyco_hydro_31_TIM"/>
</dbReference>
<keyword evidence="3" id="KW-0812">Transmembrane</keyword>
<organism evidence="6 7">
    <name type="scientific">Dermatophagoides pteronyssinus</name>
    <name type="common">European house dust mite</name>
    <dbReference type="NCBI Taxonomy" id="6956"/>
    <lineage>
        <taxon>Eukaryota</taxon>
        <taxon>Metazoa</taxon>
        <taxon>Ecdysozoa</taxon>
        <taxon>Arthropoda</taxon>
        <taxon>Chelicerata</taxon>
        <taxon>Arachnida</taxon>
        <taxon>Acari</taxon>
        <taxon>Acariformes</taxon>
        <taxon>Sarcoptiformes</taxon>
        <taxon>Astigmata</taxon>
        <taxon>Psoroptidia</taxon>
        <taxon>Analgoidea</taxon>
        <taxon>Pyroglyphidae</taxon>
        <taxon>Dermatophagoidinae</taxon>
        <taxon>Dermatophagoides</taxon>
    </lineage>
</organism>
<evidence type="ECO:0000256" key="1">
    <source>
        <dbReference type="ARBA" id="ARBA00007806"/>
    </source>
</evidence>
<dbReference type="InterPro" id="IPR048395">
    <property type="entry name" value="Glyco_hydro_31_C"/>
</dbReference>
<dbReference type="InterPro" id="IPR011013">
    <property type="entry name" value="Gal_mutarotase_sf_dom"/>
</dbReference>
<accession>A0ABQ8JL63</accession>
<keyword evidence="2" id="KW-0326">Glycosidase</keyword>
<reference evidence="6 7" key="1">
    <citation type="journal article" date="2018" name="J. Allergy Clin. Immunol.">
        <title>High-quality assembly of Dermatophagoides pteronyssinus genome and transcriptome reveals a wide range of novel allergens.</title>
        <authorList>
            <person name="Liu X.Y."/>
            <person name="Yang K.Y."/>
            <person name="Wang M.Q."/>
            <person name="Kwok J.S."/>
            <person name="Zeng X."/>
            <person name="Yang Z."/>
            <person name="Xiao X.J."/>
            <person name="Lau C.P."/>
            <person name="Li Y."/>
            <person name="Huang Z.M."/>
            <person name="Ba J.G."/>
            <person name="Yim A.K."/>
            <person name="Ouyang C.Y."/>
            <person name="Ngai S.M."/>
            <person name="Chan T.F."/>
            <person name="Leung E.L."/>
            <person name="Liu L."/>
            <person name="Liu Z.G."/>
            <person name="Tsui S.K."/>
        </authorList>
    </citation>
    <scope>NUCLEOTIDE SEQUENCE [LARGE SCALE GENOMIC DNA]</scope>
    <source>
        <strain evidence="6">Derp</strain>
    </source>
</reference>
<proteinExistence type="inferred from homology"/>
<dbReference type="Gene3D" id="3.20.20.80">
    <property type="entry name" value="Glycosidases"/>
    <property type="match status" value="1"/>
</dbReference>
<keyword evidence="3" id="KW-0472">Membrane</keyword>
<reference evidence="6 7" key="2">
    <citation type="journal article" date="2022" name="Mol. Biol. Evol.">
        <title>Comparative Genomics Reveals Insights into the Divergent Evolution of Astigmatic Mites and Household Pest Adaptations.</title>
        <authorList>
            <person name="Xiong Q."/>
            <person name="Wan A.T."/>
            <person name="Liu X."/>
            <person name="Fung C.S."/>
            <person name="Xiao X."/>
            <person name="Malainual N."/>
            <person name="Hou J."/>
            <person name="Wang L."/>
            <person name="Wang M."/>
            <person name="Yang K.Y."/>
            <person name="Cui Y."/>
            <person name="Leung E.L."/>
            <person name="Nong W."/>
            <person name="Shin S.K."/>
            <person name="Au S.W."/>
            <person name="Jeong K.Y."/>
            <person name="Chew F.T."/>
            <person name="Hui J.H."/>
            <person name="Leung T.F."/>
            <person name="Tungtrongchitr A."/>
            <person name="Zhong N."/>
            <person name="Liu Z."/>
            <person name="Tsui S.K."/>
        </authorList>
    </citation>
    <scope>NUCLEOTIDE SEQUENCE [LARGE SCALE GENOMIC DNA]</scope>
    <source>
        <strain evidence="6">Derp</strain>
    </source>
</reference>
<dbReference type="EMBL" id="NJHN03000032">
    <property type="protein sequence ID" value="KAH9423353.1"/>
    <property type="molecule type" value="Genomic_DNA"/>
</dbReference>
<evidence type="ECO:0000256" key="2">
    <source>
        <dbReference type="RuleBase" id="RU361185"/>
    </source>
</evidence>
<protein>
    <recommendedName>
        <fullName evidence="8">Lysosomal alpha-glucosidase-like</fullName>
    </recommendedName>
</protein>
<dbReference type="SUPFAM" id="SSF51445">
    <property type="entry name" value="(Trans)glycosidases"/>
    <property type="match status" value="1"/>
</dbReference>
<evidence type="ECO:0000256" key="3">
    <source>
        <dbReference type="SAM" id="Phobius"/>
    </source>
</evidence>
<dbReference type="InterPro" id="IPR017853">
    <property type="entry name" value="GH"/>
</dbReference>
<feature type="domain" description="Glycosyl hydrolase family 31 C-terminal" evidence="5">
    <location>
        <begin position="756"/>
        <end position="841"/>
    </location>
</feature>
<name>A0ABQ8JL63_DERPT</name>
<keyword evidence="3" id="KW-1133">Transmembrane helix</keyword>
<comment type="caution">
    <text evidence="6">The sequence shown here is derived from an EMBL/GenBank/DDBJ whole genome shotgun (WGS) entry which is preliminary data.</text>
</comment>
<gene>
    <name evidence="6" type="ORF">DERP_003632</name>
</gene>
<keyword evidence="2" id="KW-0378">Hydrolase</keyword>
<evidence type="ECO:0000313" key="7">
    <source>
        <dbReference type="Proteomes" id="UP000887458"/>
    </source>
</evidence>
<evidence type="ECO:0000313" key="6">
    <source>
        <dbReference type="EMBL" id="KAH9423353.1"/>
    </source>
</evidence>
<dbReference type="Gene3D" id="2.60.40.1180">
    <property type="entry name" value="Golgi alpha-mannosidase II"/>
    <property type="match status" value="2"/>
</dbReference>
<dbReference type="Pfam" id="PF21365">
    <property type="entry name" value="Glyco_hydro_31_3rd"/>
    <property type="match status" value="1"/>
</dbReference>
<keyword evidence="7" id="KW-1185">Reference proteome</keyword>
<dbReference type="SUPFAM" id="SSF51011">
    <property type="entry name" value="Glycosyl hydrolase domain"/>
    <property type="match status" value="1"/>
</dbReference>
<dbReference type="SUPFAM" id="SSF74650">
    <property type="entry name" value="Galactose mutarotase-like"/>
    <property type="match status" value="1"/>
</dbReference>
<dbReference type="Proteomes" id="UP000887458">
    <property type="component" value="Unassembled WGS sequence"/>
</dbReference>
<dbReference type="CDD" id="cd14752">
    <property type="entry name" value="GH31_N"/>
    <property type="match status" value="1"/>
</dbReference>
<sequence length="1012" mass="117651">MDAEYDDIALNDDVDDQEIHDGQQSIRLRNIHPIESSSPSVWLRRIFCNSFVPFIGLFALCAFIGIGTPMIWNQIWKPNSNITIETDLRYDCQPLQPLFRQKCSEICKLDQLAKQDEISCYYRMERNEDLGDNFNLIPRYKIEKIDQFNYLLSLQNAPPFINDPNNDDLTKNPIIKSKLTLSIRYHNSNHSSVLIKPIDEDETLWTKHYDFNYQPHNQSIESKATITVENDLKNDYFQLKVRRNSTDARLFDMGSHTPFIFANGYIEITTLMINDIMYGLGQSNQPFRHNFSIPRKWNLFNQYHDNLTMNATSLFGSHPFYLGIDNPKQGNAYGVLLLNSFPMQAIINARPSLTLRTIGGHIELHFFFGPKPIDVIHQLQNFIHKPAMPPYWSLGFHMCHQQCSLPEFNKTIKKLQSLSIPIESDCGTSMKIINDHHKNQLNQFSEKLHNHNLRWISSNIPHLLSTPTADGSSTIDDQWKNKNLLLKENNNDDGDGKPYSGLIFGCKNSNVAQNQQSYFPDLFNPNGQNLYSKNELNINADGFILDWNIPVNLANGNHSCLSMLKQYKWNYYYFAQLNDKNPCLNLLLSSQSTNNQTIGSYISVHNLYGFQHSKIVYETQYRQKNQNKRPFIMSLSTFLGNGRFGGHLSIPINGTWEMLQFTMKQMLDFSLFGIPMTGFPVGGYKGFEREKNGNLMRQWYQFASMQPFMIAYNGFDEFETQFQPSLENTIRSSIKTRYRILPYLYTLFYHSAIDGDLVAQPLFIQFPTEIHTYKIQNQYMLGSALMITPSLEMDRSSILVHFPKGRWYDFYSGQIAWNNDYGQTELSVVNINIHLRGGHLIVQQEPLLSIEETRQKNPLQLYGGFDRQRQASGELYMDNGQEQFPAKRFLRIFFQAYYNNLTITIEQHEDYCRAMKNQIEKKYNTLLKSVKLCGIIEKPNPYSIDLYQIDTVHNGKEQLKKLRTISGTKFIQFDAKFGVLSFEIDLDLCSVPYSDTKISIFKFFLNWNYTKY</sequence>
<dbReference type="Pfam" id="PF01055">
    <property type="entry name" value="Glyco_hydro_31_2nd"/>
    <property type="match status" value="1"/>
</dbReference>
<comment type="similarity">
    <text evidence="1 2">Belongs to the glycosyl hydrolase 31 family.</text>
</comment>
<dbReference type="PANTHER" id="PTHR22762">
    <property type="entry name" value="ALPHA-GLUCOSIDASE"/>
    <property type="match status" value="1"/>
</dbReference>
<dbReference type="InterPro" id="IPR013780">
    <property type="entry name" value="Glyco_hydro_b"/>
</dbReference>
<evidence type="ECO:0000259" key="5">
    <source>
        <dbReference type="Pfam" id="PF21365"/>
    </source>
</evidence>
<dbReference type="PANTHER" id="PTHR22762:SF131">
    <property type="entry name" value="GLYCOSIDE HYDROLASE FAMILY 31 N-TERMINAL DOMAIN-CONTAINING PROTEIN"/>
    <property type="match status" value="1"/>
</dbReference>
<evidence type="ECO:0008006" key="8">
    <source>
        <dbReference type="Google" id="ProtNLM"/>
    </source>
</evidence>